<evidence type="ECO:0000313" key="1">
    <source>
        <dbReference type="EMBL" id="QJW92848.1"/>
    </source>
</evidence>
<dbReference type="KEGG" id="ftj:FTUN_0345"/>
<dbReference type="AlphaFoldDB" id="A0A6M5YFS8"/>
<name>A0A6M5YFS8_9BACT</name>
<dbReference type="Pfam" id="PF07394">
    <property type="entry name" value="DUF1501"/>
    <property type="match status" value="1"/>
</dbReference>
<evidence type="ECO:0000313" key="2">
    <source>
        <dbReference type="Proteomes" id="UP000503447"/>
    </source>
</evidence>
<dbReference type="PROSITE" id="PS51318">
    <property type="entry name" value="TAT"/>
    <property type="match status" value="1"/>
</dbReference>
<dbReference type="EMBL" id="CP053452">
    <property type="protein sequence ID" value="QJW92848.1"/>
    <property type="molecule type" value="Genomic_DNA"/>
</dbReference>
<dbReference type="Proteomes" id="UP000503447">
    <property type="component" value="Chromosome"/>
</dbReference>
<sequence length="474" mass="51528">MPTFCNTFAPAVSRRDMLGLSANGFGLLALGSLLARTQGAEAPAAGTELKPRPSHFTPKAKRVIFLFMHGGPSQVDTFDPKPMLKKYNGQPFPGQKPRVQFAATGNLLQSPWEFRPGGESGIQVSDLFPEVRKRADDLCVIRSVHADNSAHGGALLQLHTGSDTFVRPSVGSWVTYGLGSENQNLPGFITLCPTLGHGGLQNWSSAFLPAAYQGTPIGHSGVPAKQASVKDIKPAAASDLQRMQLDLLKHMNADHLARSGPDAALEGRIGSFELAFRMQAEAPAVMDLAKETMKTREMYGIGDGKPTDNFGRQCLTARRLAEAGVRFIQCTHSYKWDQHGNLKADHAKNAKEVDQPIAALLADLKQRDLLKDTLVWWCGEFGRTPTAQGGDGRDHNPHAFSSWLAGGGVTGGTVYGATDDFGYYAVEKKVHMHDLHATILHLMGLDHEKLTYRYAGRDFRLTDVSGTVVRDVFE</sequence>
<gene>
    <name evidence="1" type="ORF">FTUN_0345</name>
</gene>
<dbReference type="InterPro" id="IPR017850">
    <property type="entry name" value="Alkaline_phosphatase_core_sf"/>
</dbReference>
<dbReference type="InterPro" id="IPR006311">
    <property type="entry name" value="TAT_signal"/>
</dbReference>
<protein>
    <submittedName>
        <fullName evidence="1">Uncharacterized DUF1501 protein, type 1</fullName>
    </submittedName>
</protein>
<organism evidence="1 2">
    <name type="scientific">Frigoriglobus tundricola</name>
    <dbReference type="NCBI Taxonomy" id="2774151"/>
    <lineage>
        <taxon>Bacteria</taxon>
        <taxon>Pseudomonadati</taxon>
        <taxon>Planctomycetota</taxon>
        <taxon>Planctomycetia</taxon>
        <taxon>Gemmatales</taxon>
        <taxon>Gemmataceae</taxon>
        <taxon>Frigoriglobus</taxon>
    </lineage>
</organism>
<accession>A0A6M5YFS8</accession>
<dbReference type="PANTHER" id="PTHR43737:SF1">
    <property type="entry name" value="DUF1501 DOMAIN-CONTAINING PROTEIN"/>
    <property type="match status" value="1"/>
</dbReference>
<dbReference type="Gene3D" id="3.40.720.10">
    <property type="entry name" value="Alkaline Phosphatase, subunit A"/>
    <property type="match status" value="1"/>
</dbReference>
<dbReference type="RefSeq" id="WP_171469166.1">
    <property type="nucleotide sequence ID" value="NZ_CP053452.2"/>
</dbReference>
<reference evidence="2" key="1">
    <citation type="submission" date="2020-05" db="EMBL/GenBank/DDBJ databases">
        <title>Frigoriglobus tundricola gen. nov., sp. nov., a psychrotolerant cellulolytic planctomycete of the family Gemmataceae with two divergent copies of 16S rRNA gene.</title>
        <authorList>
            <person name="Kulichevskaya I.S."/>
            <person name="Ivanova A.A."/>
            <person name="Naumoff D.G."/>
            <person name="Beletsky A.V."/>
            <person name="Rijpstra W.I.C."/>
            <person name="Sinninghe Damste J.S."/>
            <person name="Mardanov A.V."/>
            <person name="Ravin N.V."/>
            <person name="Dedysh S.N."/>
        </authorList>
    </citation>
    <scope>NUCLEOTIDE SEQUENCE [LARGE SCALE GENOMIC DNA]</scope>
    <source>
        <strain evidence="2">PL17</strain>
    </source>
</reference>
<dbReference type="SUPFAM" id="SSF53649">
    <property type="entry name" value="Alkaline phosphatase-like"/>
    <property type="match status" value="1"/>
</dbReference>
<keyword evidence="2" id="KW-1185">Reference proteome</keyword>
<proteinExistence type="predicted"/>
<dbReference type="InterPro" id="IPR010869">
    <property type="entry name" value="DUF1501"/>
</dbReference>
<dbReference type="PANTHER" id="PTHR43737">
    <property type="entry name" value="BLL7424 PROTEIN"/>
    <property type="match status" value="1"/>
</dbReference>